<accession>A0AAD5SSJ1</accession>
<feature type="region of interest" description="Disordered" evidence="2">
    <location>
        <begin position="895"/>
        <end position="931"/>
    </location>
</feature>
<keyword evidence="1" id="KW-0175">Coiled coil</keyword>
<proteinExistence type="predicted"/>
<dbReference type="EMBL" id="JADGJH010002291">
    <property type="protein sequence ID" value="KAJ3100297.1"/>
    <property type="molecule type" value="Genomic_DNA"/>
</dbReference>
<dbReference type="GO" id="GO:0060287">
    <property type="term" value="P:epithelial cilium movement involved in determination of left/right asymmetry"/>
    <property type="evidence" value="ECO:0007669"/>
    <property type="project" value="TreeGrafter"/>
</dbReference>
<feature type="coiled-coil region" evidence="1">
    <location>
        <begin position="399"/>
        <end position="433"/>
    </location>
</feature>
<evidence type="ECO:0000313" key="3">
    <source>
        <dbReference type="EMBL" id="KAJ3100297.1"/>
    </source>
</evidence>
<reference evidence="3" key="1">
    <citation type="submission" date="2020-05" db="EMBL/GenBank/DDBJ databases">
        <title>Phylogenomic resolution of chytrid fungi.</title>
        <authorList>
            <person name="Stajich J.E."/>
            <person name="Amses K."/>
            <person name="Simmons R."/>
            <person name="Seto K."/>
            <person name="Myers J."/>
            <person name="Bonds A."/>
            <person name="Quandt C.A."/>
            <person name="Barry K."/>
            <person name="Liu P."/>
            <person name="Grigoriev I."/>
            <person name="Longcore J.E."/>
            <person name="James T.Y."/>
        </authorList>
    </citation>
    <scope>NUCLEOTIDE SEQUENCE</scope>
    <source>
        <strain evidence="3">JEL0513</strain>
    </source>
</reference>
<feature type="region of interest" description="Disordered" evidence="2">
    <location>
        <begin position="588"/>
        <end position="638"/>
    </location>
</feature>
<evidence type="ECO:0000256" key="1">
    <source>
        <dbReference type="SAM" id="Coils"/>
    </source>
</evidence>
<evidence type="ECO:0000256" key="2">
    <source>
        <dbReference type="SAM" id="MobiDB-lite"/>
    </source>
</evidence>
<dbReference type="Pfam" id="PF16045">
    <property type="entry name" value="LisH_2"/>
    <property type="match status" value="1"/>
</dbReference>
<feature type="coiled-coil region" evidence="1">
    <location>
        <begin position="514"/>
        <end position="562"/>
    </location>
</feature>
<protein>
    <submittedName>
        <fullName evidence="3">Oxidative DNA demethylase</fullName>
    </submittedName>
</protein>
<dbReference type="AlphaFoldDB" id="A0AAD5SSJ1"/>
<dbReference type="PANTHER" id="PTHR39063:SF1">
    <property type="entry name" value="OFD1 CENTRIOLE AND CENTRIOLAR SATELLITE PROTEIN"/>
    <property type="match status" value="1"/>
</dbReference>
<sequence length="1006" mass="115813">MDNQQNFLGATPTEFQQSMTRKEFRYNMFENLKDSGIADKLKSQLRAKLVAQLKQKSLFSSRASPVDSKNSSLINRAIDSLVVDYLKRRGNEFTLSVFLPECGLTGNGGILQQDDIYRVFHIDKGASGTTLVKTFRSYVDQFPESSSIIVKLLESLSKVFETPSHEKECQTNMDEEETVDSEIRRLDSKFISTSATLSHPKLVAAMEQRIQRYQQDLELRVQQASVKQQQTFEELQLSQMRSEERSRFSIELAKLKNDYEQKLVDQRDKLSGEEETHRRMIVDREKELEKSNLTLRQQLLEESSKRVLVETQLRSEAEITAKTLQDENSRLMRRISSLEEHLADLETFKERYATKTQEALAEYKISLNKEHQGLLSNVEVEKARLASEKAILVERTKIAERMMQEINDNQTEMNNLHEQAKNLKLMLSNSNRERDEALFLTRDLKLQLSSQSSGAALEFEIQSLKTQLFEAERMNEKRQEEYQSLLKNMMTPQHDIQKELSKLRRSESKWQRECQDLVAKLDLELNRNEEIQRKYEDEVLKNKELKRDVSELKLILHRLNATNDGLASEHIKAFSQRDILPNPLDFIHRSDTTSPSSFRNLQRGANTPKISTKLPMHCPGNDSPPRKTPPPTSNFSPVQQDFSAAWDQGIREMEAVAYRSGMGAFGYYDNGERERLENEHEANNNLQINVDVGKSFTEEVLESLPEVERSSLSYSKNFAQRSAYAQQQIVHKMESIQAKNTLQKQQPQQIFQQNQIPATQQHSIEQQDIHQQEQNLILATQSINDIRKSFEESVKSLSQPEEKQEISKVQSEAPNYKNESSAVAKLSLQELLRKEKEEEEAINLKMQQDKIQADYETRRVERERRTKELEELEMHVAEESTMEKHKARLAGLNARETEHNRQSEESSSFSKKPSSSSEKSQDSNMKLLNDLEADPIMQKYIAIVKDKRERAANVAQDEKASKILSALENSSLISSDESAVSKIISGATVDDISAPSTSEEILDDPW</sequence>
<feature type="coiled-coil region" evidence="1">
    <location>
        <begin position="461"/>
        <end position="488"/>
    </location>
</feature>
<dbReference type="InterPro" id="IPR006594">
    <property type="entry name" value="LisH"/>
</dbReference>
<dbReference type="Proteomes" id="UP001211907">
    <property type="component" value="Unassembled WGS sequence"/>
</dbReference>
<dbReference type="GO" id="GO:0036064">
    <property type="term" value="C:ciliary basal body"/>
    <property type="evidence" value="ECO:0007669"/>
    <property type="project" value="TreeGrafter"/>
</dbReference>
<feature type="compositionally biased region" description="Basic and acidic residues" evidence="2">
    <location>
        <begin position="895"/>
        <end position="904"/>
    </location>
</feature>
<feature type="compositionally biased region" description="Polar residues" evidence="2">
    <location>
        <begin position="592"/>
        <end position="610"/>
    </location>
</feature>
<organism evidence="3 4">
    <name type="scientific">Physocladia obscura</name>
    <dbReference type="NCBI Taxonomy" id="109957"/>
    <lineage>
        <taxon>Eukaryota</taxon>
        <taxon>Fungi</taxon>
        <taxon>Fungi incertae sedis</taxon>
        <taxon>Chytridiomycota</taxon>
        <taxon>Chytridiomycota incertae sedis</taxon>
        <taxon>Chytridiomycetes</taxon>
        <taxon>Chytridiales</taxon>
        <taxon>Chytriomycetaceae</taxon>
        <taxon>Physocladia</taxon>
    </lineage>
</organism>
<comment type="caution">
    <text evidence="3">The sequence shown here is derived from an EMBL/GenBank/DDBJ whole genome shotgun (WGS) entry which is preliminary data.</text>
</comment>
<feature type="region of interest" description="Disordered" evidence="2">
    <location>
        <begin position="795"/>
        <end position="814"/>
    </location>
</feature>
<evidence type="ECO:0000313" key="4">
    <source>
        <dbReference type="Proteomes" id="UP001211907"/>
    </source>
</evidence>
<name>A0AAD5SSJ1_9FUNG</name>
<dbReference type="PANTHER" id="PTHR39063">
    <property type="entry name" value="ORAL-FACIAL-DIGITAL SYNDROME 1 PROTEIN HOMOLOG"/>
    <property type="match status" value="1"/>
</dbReference>
<feature type="compositionally biased region" description="Low complexity" evidence="2">
    <location>
        <begin position="905"/>
        <end position="918"/>
    </location>
</feature>
<dbReference type="InterPro" id="IPR055289">
    <property type="entry name" value="OFD1"/>
</dbReference>
<gene>
    <name evidence="3" type="primary">OFD1_1</name>
    <name evidence="3" type="ORF">HK100_004733</name>
</gene>
<dbReference type="GO" id="GO:0005576">
    <property type="term" value="C:extracellular region"/>
    <property type="evidence" value="ECO:0007669"/>
    <property type="project" value="GOC"/>
</dbReference>
<feature type="coiled-coil region" evidence="1">
    <location>
        <begin position="314"/>
        <end position="358"/>
    </location>
</feature>
<feature type="compositionally biased region" description="Basic and acidic residues" evidence="2">
    <location>
        <begin position="795"/>
        <end position="806"/>
    </location>
</feature>
<dbReference type="PROSITE" id="PS50896">
    <property type="entry name" value="LISH"/>
    <property type="match status" value="1"/>
</dbReference>
<keyword evidence="4" id="KW-1185">Reference proteome</keyword>